<dbReference type="Proteomes" id="UP000271087">
    <property type="component" value="Unassembled WGS sequence"/>
</dbReference>
<evidence type="ECO:0000313" key="6">
    <source>
        <dbReference type="WBParaSite" id="nOo.2.0.1.t07651-RA"/>
    </source>
</evidence>
<keyword evidence="3" id="KW-0539">Nucleus</keyword>
<dbReference type="GO" id="GO:0000398">
    <property type="term" value="P:mRNA splicing, via spliceosome"/>
    <property type="evidence" value="ECO:0007669"/>
    <property type="project" value="TreeGrafter"/>
</dbReference>
<evidence type="ECO:0000256" key="2">
    <source>
        <dbReference type="ARBA" id="ARBA00007643"/>
    </source>
</evidence>
<evidence type="ECO:0000256" key="1">
    <source>
        <dbReference type="ARBA" id="ARBA00004123"/>
    </source>
</evidence>
<dbReference type="AlphaFoldDB" id="A0A182EHS5"/>
<dbReference type="SUPFAM" id="SSF47473">
    <property type="entry name" value="EF-hand"/>
    <property type="match status" value="1"/>
</dbReference>
<dbReference type="Gene3D" id="1.10.238.10">
    <property type="entry name" value="EF-hand"/>
    <property type="match status" value="1"/>
</dbReference>
<dbReference type="STRING" id="42157.A0A182EHS5"/>
<gene>
    <name evidence="4" type="ORF">NOO_LOCUS7651</name>
</gene>
<evidence type="ECO:0000256" key="3">
    <source>
        <dbReference type="ARBA" id="ARBA00023242"/>
    </source>
</evidence>
<evidence type="ECO:0000313" key="4">
    <source>
        <dbReference type="EMBL" id="VDK86861.1"/>
    </source>
</evidence>
<organism evidence="6">
    <name type="scientific">Onchocerca ochengi</name>
    <name type="common">Filarial nematode worm</name>
    <dbReference type="NCBI Taxonomy" id="42157"/>
    <lineage>
        <taxon>Eukaryota</taxon>
        <taxon>Metazoa</taxon>
        <taxon>Ecdysozoa</taxon>
        <taxon>Nematoda</taxon>
        <taxon>Chromadorea</taxon>
        <taxon>Rhabditida</taxon>
        <taxon>Spirurina</taxon>
        <taxon>Spiruromorpha</taxon>
        <taxon>Filarioidea</taxon>
        <taxon>Onchocercidae</taxon>
        <taxon>Onchocerca</taxon>
    </lineage>
</organism>
<dbReference type="WBParaSite" id="nOo.2.0.1.t07651-RA">
    <property type="protein sequence ID" value="nOo.2.0.1.t07651-RA"/>
    <property type="gene ID" value="nOo.2.0.1.g07651"/>
</dbReference>
<dbReference type="OrthoDB" id="5627at2759"/>
<reference evidence="6" key="1">
    <citation type="submission" date="2016-06" db="UniProtKB">
        <authorList>
            <consortium name="WormBaseParasite"/>
        </authorList>
    </citation>
    <scope>IDENTIFICATION</scope>
</reference>
<dbReference type="PANTHER" id="PTHR13486:SF2">
    <property type="entry name" value="SPLICING FACTOR C9ORF78"/>
    <property type="match status" value="1"/>
</dbReference>
<dbReference type="GO" id="GO:0005681">
    <property type="term" value="C:spliceosomal complex"/>
    <property type="evidence" value="ECO:0007669"/>
    <property type="project" value="TreeGrafter"/>
</dbReference>
<evidence type="ECO:0000313" key="5">
    <source>
        <dbReference type="Proteomes" id="UP000271087"/>
    </source>
</evidence>
<keyword evidence="5" id="KW-1185">Reference proteome</keyword>
<comment type="subcellular location">
    <subcellularLocation>
        <location evidence="1">Nucleus</location>
    </subcellularLocation>
</comment>
<dbReference type="InterPro" id="IPR010756">
    <property type="entry name" value="Tls1-like"/>
</dbReference>
<dbReference type="EMBL" id="UYRW01002823">
    <property type="protein sequence ID" value="VDK86861.1"/>
    <property type="molecule type" value="Genomic_DNA"/>
</dbReference>
<sequence>MSLFKKPTKKKQRHLRECLIDEGTEEDEAEIARKLEGVKELQESRARKNGLNAVECALGKELAAEFIAMDDDPFRQRGGGMLRLSEGRQAQMHAADIEAGIRDQFKKESFLRDEHEEMKKYVQAELRKRKAVQDLENNDATTSKIPSMEDALMWKAAEKVRLFRSERNDELLSNQMLAGIPEVDLGINARMSNIIETEKKKSEMLKEVVEKRRNLAQDSLFSQDRAKDLAKDYVQHSIFYMESTTRLGQEDWRKKLERPDTEAQVTLTDADSLRGDASIHQYRQCFTLYCPKGCAQNASHLRYIMRCLGYTPTIPETIQYFHKYGQKLNFPSFLEILNQENQKIDPVQEIIGAFRGIDPKKQGWITVPEIISILSSVGEKMSRDEIYNVLQQLDIIGGRVPFNSLLNLISNFRTDYTYFRDDNNRYDIYK</sequence>
<comment type="similarity">
    <text evidence="2">Belongs to the TLS1 family.</text>
</comment>
<protein>
    <submittedName>
        <fullName evidence="6">EF-hand domain-containing protein</fullName>
    </submittedName>
</protein>
<proteinExistence type="inferred from homology"/>
<dbReference type="InterPro" id="IPR011992">
    <property type="entry name" value="EF-hand-dom_pair"/>
</dbReference>
<accession>A0A182EHS5</accession>
<dbReference type="PANTHER" id="PTHR13486">
    <property type="entry name" value="TELOMERE LENGTH AND SILENCING PROTEIN 1 TLS1 FAMILY MEMBER"/>
    <property type="match status" value="1"/>
</dbReference>
<name>A0A182EHS5_ONCOC</name>
<reference evidence="4 5" key="2">
    <citation type="submission" date="2018-08" db="EMBL/GenBank/DDBJ databases">
        <authorList>
            <person name="Laetsch R D."/>
            <person name="Stevens L."/>
            <person name="Kumar S."/>
            <person name="Blaxter L. M."/>
        </authorList>
    </citation>
    <scope>NUCLEOTIDE SEQUENCE [LARGE SCALE GENOMIC DNA]</scope>
</reference>
<dbReference type="Pfam" id="PF07052">
    <property type="entry name" value="Hep_59"/>
    <property type="match status" value="1"/>
</dbReference>